<sequence>EIEESLLGHEAVADAAAIGLPDRQWGERIVAAVVLHPGGAATADELRSTVRDRLRSNRTPDHVEFVAALPYNDTGKLLRRVLRADLAHLGDGSTA</sequence>
<name>A0A382ENE3_9ZZZZ</name>
<dbReference type="InterPro" id="IPR045851">
    <property type="entry name" value="AMP-bd_C_sf"/>
</dbReference>
<dbReference type="Gene3D" id="3.30.300.30">
    <property type="match status" value="1"/>
</dbReference>
<dbReference type="InterPro" id="IPR050237">
    <property type="entry name" value="ATP-dep_AMP-bd_enzyme"/>
</dbReference>
<dbReference type="SUPFAM" id="SSF56801">
    <property type="entry name" value="Acetyl-CoA synthetase-like"/>
    <property type="match status" value="1"/>
</dbReference>
<dbReference type="AlphaFoldDB" id="A0A382ENE3"/>
<reference evidence="2" key="1">
    <citation type="submission" date="2018-05" db="EMBL/GenBank/DDBJ databases">
        <authorList>
            <person name="Lanie J.A."/>
            <person name="Ng W.-L."/>
            <person name="Kazmierczak K.M."/>
            <person name="Andrzejewski T.M."/>
            <person name="Davidsen T.M."/>
            <person name="Wayne K.J."/>
            <person name="Tettelin H."/>
            <person name="Glass J.I."/>
            <person name="Rusch D."/>
            <person name="Podicherti R."/>
            <person name="Tsui H.-C.T."/>
            <person name="Winkler M.E."/>
        </authorList>
    </citation>
    <scope>NUCLEOTIDE SEQUENCE</scope>
</reference>
<evidence type="ECO:0000313" key="2">
    <source>
        <dbReference type="EMBL" id="SVB52208.1"/>
    </source>
</evidence>
<gene>
    <name evidence="2" type="ORF">METZ01_LOCUS205062</name>
</gene>
<dbReference type="Pfam" id="PF13193">
    <property type="entry name" value="AMP-binding_C"/>
    <property type="match status" value="1"/>
</dbReference>
<evidence type="ECO:0000259" key="1">
    <source>
        <dbReference type="Pfam" id="PF13193"/>
    </source>
</evidence>
<feature type="non-terminal residue" evidence="2">
    <location>
        <position position="1"/>
    </location>
</feature>
<accession>A0A382ENE3</accession>
<feature type="domain" description="AMP-binding enzyme C-terminal" evidence="1">
    <location>
        <begin position="1"/>
        <end position="76"/>
    </location>
</feature>
<dbReference type="PANTHER" id="PTHR43767">
    <property type="entry name" value="LONG-CHAIN-FATTY-ACID--COA LIGASE"/>
    <property type="match status" value="1"/>
</dbReference>
<dbReference type="PANTHER" id="PTHR43767:SF1">
    <property type="entry name" value="NONRIBOSOMAL PEPTIDE SYNTHASE PES1 (EUROFUNG)-RELATED"/>
    <property type="match status" value="1"/>
</dbReference>
<dbReference type="InterPro" id="IPR025110">
    <property type="entry name" value="AMP-bd_C"/>
</dbReference>
<protein>
    <recommendedName>
        <fullName evidence="1">AMP-binding enzyme C-terminal domain-containing protein</fullName>
    </recommendedName>
</protein>
<dbReference type="EMBL" id="UINC01045443">
    <property type="protein sequence ID" value="SVB52208.1"/>
    <property type="molecule type" value="Genomic_DNA"/>
</dbReference>
<organism evidence="2">
    <name type="scientific">marine metagenome</name>
    <dbReference type="NCBI Taxonomy" id="408172"/>
    <lineage>
        <taxon>unclassified sequences</taxon>
        <taxon>metagenomes</taxon>
        <taxon>ecological metagenomes</taxon>
    </lineage>
</organism>
<proteinExistence type="predicted"/>
<dbReference type="GO" id="GO:0016878">
    <property type="term" value="F:acid-thiol ligase activity"/>
    <property type="evidence" value="ECO:0007669"/>
    <property type="project" value="UniProtKB-ARBA"/>
</dbReference>